<dbReference type="InterPro" id="IPR000515">
    <property type="entry name" value="MetI-like"/>
</dbReference>
<evidence type="ECO:0000313" key="10">
    <source>
        <dbReference type="EMBL" id="WQD77327.1"/>
    </source>
</evidence>
<feature type="transmembrane region" description="Helical" evidence="7">
    <location>
        <begin position="63"/>
        <end position="82"/>
    </location>
</feature>
<evidence type="ECO:0000256" key="6">
    <source>
        <dbReference type="ARBA" id="ARBA00023136"/>
    </source>
</evidence>
<dbReference type="SUPFAM" id="SSF161098">
    <property type="entry name" value="MetI-like"/>
    <property type="match status" value="1"/>
</dbReference>
<comment type="similarity">
    <text evidence="7">Belongs to the binding-protein-dependent transport system permease family.</text>
</comment>
<evidence type="ECO:0000256" key="7">
    <source>
        <dbReference type="RuleBase" id="RU363032"/>
    </source>
</evidence>
<feature type="transmembrane region" description="Helical" evidence="7">
    <location>
        <begin position="121"/>
        <end position="142"/>
    </location>
</feature>
<dbReference type="EMBL" id="CP139965">
    <property type="protein sequence ID" value="WQD77327.1"/>
    <property type="molecule type" value="Genomic_DNA"/>
</dbReference>
<feature type="transmembrane region" description="Helical" evidence="7">
    <location>
        <begin position="180"/>
        <end position="199"/>
    </location>
</feature>
<dbReference type="Gene3D" id="1.10.3720.10">
    <property type="entry name" value="MetI-like"/>
    <property type="match status" value="1"/>
</dbReference>
<dbReference type="Proteomes" id="UP001325479">
    <property type="component" value="Chromosome"/>
</dbReference>
<dbReference type="Pfam" id="PF00528">
    <property type="entry name" value="BPD_transp_1"/>
    <property type="match status" value="1"/>
</dbReference>
<proteinExistence type="inferred from homology"/>
<feature type="region of interest" description="Disordered" evidence="8">
    <location>
        <begin position="1"/>
        <end position="20"/>
    </location>
</feature>
<feature type="transmembrane region" description="Helical" evidence="7">
    <location>
        <begin position="275"/>
        <end position="294"/>
    </location>
</feature>
<evidence type="ECO:0000259" key="9">
    <source>
        <dbReference type="PROSITE" id="PS50928"/>
    </source>
</evidence>
<protein>
    <submittedName>
        <fullName evidence="10">ABC transporter permease</fullName>
    </submittedName>
</protein>
<evidence type="ECO:0000256" key="3">
    <source>
        <dbReference type="ARBA" id="ARBA00022475"/>
    </source>
</evidence>
<keyword evidence="5 7" id="KW-1133">Transmembrane helix</keyword>
<organism evidence="10 11">
    <name type="scientific">Paraburkholderia kururiensis</name>
    <dbReference type="NCBI Taxonomy" id="984307"/>
    <lineage>
        <taxon>Bacteria</taxon>
        <taxon>Pseudomonadati</taxon>
        <taxon>Pseudomonadota</taxon>
        <taxon>Betaproteobacteria</taxon>
        <taxon>Burkholderiales</taxon>
        <taxon>Burkholderiaceae</taxon>
        <taxon>Paraburkholderia</taxon>
    </lineage>
</organism>
<evidence type="ECO:0000256" key="5">
    <source>
        <dbReference type="ARBA" id="ARBA00022989"/>
    </source>
</evidence>
<sequence>MAMDDSLAPGKTNAFGAVPAHEVREVHERGTARAAAAPHAAAIRHDASDSGHAEAAEKSLRRWHWAGLALPVVFLCAIELLVRVQMLPANLVPAPSTIAGTLVHMGGERLLRQVAASTLRVLAGFGLGAALAIVIGAAMGLSRRLEALFDPSFQALRAIPSLAWVPVLLLWMGIDEAPKIALVAIGAFFPVQLAVVAGIRNVERKLVELGAVYRLSPARMLVRILLPAALPQLFTGLRTGLSLAWMFVVAAELIAATRGLGYLLSDGRETGRPDIVFGAIILLALMGKLTDGAMKALEARVLVWRDTNTGERRG</sequence>
<feature type="domain" description="ABC transmembrane type-1" evidence="9">
    <location>
        <begin position="110"/>
        <end position="298"/>
    </location>
</feature>
<comment type="subcellular location">
    <subcellularLocation>
        <location evidence="1 7">Cell membrane</location>
        <topology evidence="1 7">Multi-pass membrane protein</topology>
    </subcellularLocation>
</comment>
<reference evidence="10 11" key="1">
    <citation type="submission" date="2023-12" db="EMBL/GenBank/DDBJ databases">
        <title>Genome sequencing and assembly of bacterial species from a model synthetic community.</title>
        <authorList>
            <person name="Hogle S.L."/>
        </authorList>
    </citation>
    <scope>NUCLEOTIDE SEQUENCE [LARGE SCALE GENOMIC DNA]</scope>
    <source>
        <strain evidence="10 11">HAMBI 2494</strain>
    </source>
</reference>
<dbReference type="CDD" id="cd06261">
    <property type="entry name" value="TM_PBP2"/>
    <property type="match status" value="1"/>
</dbReference>
<keyword evidence="6 7" id="KW-0472">Membrane</keyword>
<keyword evidence="11" id="KW-1185">Reference proteome</keyword>
<evidence type="ECO:0000313" key="11">
    <source>
        <dbReference type="Proteomes" id="UP001325479"/>
    </source>
</evidence>
<evidence type="ECO:0000256" key="1">
    <source>
        <dbReference type="ARBA" id="ARBA00004651"/>
    </source>
</evidence>
<feature type="transmembrane region" description="Helical" evidence="7">
    <location>
        <begin position="243"/>
        <end position="263"/>
    </location>
</feature>
<evidence type="ECO:0000256" key="8">
    <source>
        <dbReference type="SAM" id="MobiDB-lite"/>
    </source>
</evidence>
<keyword evidence="2 7" id="KW-0813">Transport</keyword>
<dbReference type="PROSITE" id="PS50928">
    <property type="entry name" value="ABC_TM1"/>
    <property type="match status" value="1"/>
</dbReference>
<accession>A0ABZ0WJ38</accession>
<dbReference type="RefSeq" id="WP_232833594.1">
    <property type="nucleotide sequence ID" value="NZ_CP139965.1"/>
</dbReference>
<dbReference type="InterPro" id="IPR035906">
    <property type="entry name" value="MetI-like_sf"/>
</dbReference>
<evidence type="ECO:0000256" key="2">
    <source>
        <dbReference type="ARBA" id="ARBA00022448"/>
    </source>
</evidence>
<gene>
    <name evidence="10" type="ORF">U0042_25260</name>
</gene>
<feature type="transmembrane region" description="Helical" evidence="7">
    <location>
        <begin position="154"/>
        <end position="174"/>
    </location>
</feature>
<keyword evidence="4 7" id="KW-0812">Transmembrane</keyword>
<evidence type="ECO:0000256" key="4">
    <source>
        <dbReference type="ARBA" id="ARBA00022692"/>
    </source>
</evidence>
<name>A0ABZ0WJ38_9BURK</name>
<keyword evidence="3" id="KW-1003">Cell membrane</keyword>
<dbReference type="PANTHER" id="PTHR30151:SF39">
    <property type="entry name" value="ABC TRANSPORTER PERMEASE PROTEIN"/>
    <property type="match status" value="1"/>
</dbReference>
<dbReference type="PANTHER" id="PTHR30151">
    <property type="entry name" value="ALKANE SULFONATE ABC TRANSPORTER-RELATED, MEMBRANE SUBUNIT"/>
    <property type="match status" value="1"/>
</dbReference>